<name>A0A150XIE9_9BACT</name>
<dbReference type="AlphaFoldDB" id="A0A150XIE9"/>
<sequence length="167" mass="20807">MFFSASDMLAQRGRQDDRRRGDRKEDVRRDNRKGDDRRRDGRNNGYRDNDRKGRKDKYGRTVKVVDRRVYRNNGRRYNNRPVVVRNTRVYYDYDFRRGRRIKVNRGYRPSARHIWISGYWTYDRRLRRDVWVDGYWSVRRNNHRWVPGHYRRFNGVRIWIDGCWTIG</sequence>
<organism evidence="2 3">
    <name type="scientific">Roseivirga spongicola</name>
    <dbReference type="NCBI Taxonomy" id="333140"/>
    <lineage>
        <taxon>Bacteria</taxon>
        <taxon>Pseudomonadati</taxon>
        <taxon>Bacteroidota</taxon>
        <taxon>Cytophagia</taxon>
        <taxon>Cytophagales</taxon>
        <taxon>Roseivirgaceae</taxon>
        <taxon>Roseivirga</taxon>
    </lineage>
</organism>
<gene>
    <name evidence="2" type="ORF">AWW68_06705</name>
</gene>
<evidence type="ECO:0000313" key="2">
    <source>
        <dbReference type="EMBL" id="KYG78453.1"/>
    </source>
</evidence>
<protein>
    <submittedName>
        <fullName evidence="2">Uncharacterized protein</fullName>
    </submittedName>
</protein>
<evidence type="ECO:0000256" key="1">
    <source>
        <dbReference type="SAM" id="MobiDB-lite"/>
    </source>
</evidence>
<feature type="compositionally biased region" description="Basic and acidic residues" evidence="1">
    <location>
        <begin position="13"/>
        <end position="58"/>
    </location>
</feature>
<comment type="caution">
    <text evidence="2">The sequence shown here is derived from an EMBL/GenBank/DDBJ whole genome shotgun (WGS) entry which is preliminary data.</text>
</comment>
<dbReference type="STRING" id="333140.AWW68_06705"/>
<proteinExistence type="predicted"/>
<evidence type="ECO:0000313" key="3">
    <source>
        <dbReference type="Proteomes" id="UP000075606"/>
    </source>
</evidence>
<feature type="region of interest" description="Disordered" evidence="1">
    <location>
        <begin position="1"/>
        <end position="58"/>
    </location>
</feature>
<accession>A0A150XIE9</accession>
<reference evidence="2 3" key="1">
    <citation type="submission" date="2016-01" db="EMBL/GenBank/DDBJ databases">
        <title>Genome sequencing of Roseivirga spongicola UST030701-084.</title>
        <authorList>
            <person name="Selvaratnam C."/>
            <person name="Thevarajoo S."/>
            <person name="Goh K.M."/>
            <person name="Ee R."/>
            <person name="Chan K.-G."/>
            <person name="Chong C.S."/>
        </authorList>
    </citation>
    <scope>NUCLEOTIDE SEQUENCE [LARGE SCALE GENOMIC DNA]</scope>
    <source>
        <strain evidence="2 3">UST030701-084</strain>
    </source>
</reference>
<dbReference type="Proteomes" id="UP000075606">
    <property type="component" value="Unassembled WGS sequence"/>
</dbReference>
<dbReference type="EMBL" id="LRPC01000001">
    <property type="protein sequence ID" value="KYG78453.1"/>
    <property type="molecule type" value="Genomic_DNA"/>
</dbReference>
<keyword evidence="3" id="KW-1185">Reference proteome</keyword>